<dbReference type="SMART" id="SM00062">
    <property type="entry name" value="PBPb"/>
    <property type="match status" value="1"/>
</dbReference>
<gene>
    <name evidence="6" type="ORF">BWR60_31905</name>
</gene>
<dbReference type="InterPro" id="IPR051455">
    <property type="entry name" value="Bact_solute-bind_prot3"/>
</dbReference>
<evidence type="ECO:0000256" key="2">
    <source>
        <dbReference type="ARBA" id="ARBA00022448"/>
    </source>
</evidence>
<dbReference type="PANTHER" id="PTHR30085:SF7">
    <property type="entry name" value="AMINO-ACID ABC TRANSPORTER-BINDING PROTEIN YHDW-RELATED"/>
    <property type="match status" value="1"/>
</dbReference>
<dbReference type="Pfam" id="PF00497">
    <property type="entry name" value="SBP_bac_3"/>
    <property type="match status" value="1"/>
</dbReference>
<evidence type="ECO:0000259" key="5">
    <source>
        <dbReference type="SMART" id="SM00062"/>
    </source>
</evidence>
<comment type="similarity">
    <text evidence="1">Belongs to the bacterial solute-binding protein 3 family.</text>
</comment>
<dbReference type="Gene3D" id="3.40.190.10">
    <property type="entry name" value="Periplasmic binding protein-like II"/>
    <property type="match status" value="2"/>
</dbReference>
<evidence type="ECO:0000313" key="6">
    <source>
        <dbReference type="EMBL" id="OWJ59880.1"/>
    </source>
</evidence>
<evidence type="ECO:0000256" key="3">
    <source>
        <dbReference type="ARBA" id="ARBA00022729"/>
    </source>
</evidence>
<dbReference type="EMBL" id="NHON01000113">
    <property type="protein sequence ID" value="OWJ59880.1"/>
    <property type="molecule type" value="Genomic_DNA"/>
</dbReference>
<dbReference type="OrthoDB" id="9777941at2"/>
<keyword evidence="7" id="KW-1185">Reference proteome</keyword>
<protein>
    <submittedName>
        <fullName evidence="6">Amino acid ABC transporter substrate-binding protein</fullName>
    </submittedName>
</protein>
<dbReference type="RefSeq" id="WP_088156661.1">
    <property type="nucleotide sequence ID" value="NZ_NHON01000113.1"/>
</dbReference>
<evidence type="ECO:0000256" key="1">
    <source>
        <dbReference type="ARBA" id="ARBA00010333"/>
    </source>
</evidence>
<name>A0A211Z3Q0_9PROT</name>
<dbReference type="InterPro" id="IPR001638">
    <property type="entry name" value="Solute-binding_3/MltF_N"/>
</dbReference>
<dbReference type="GO" id="GO:0006865">
    <property type="term" value="P:amino acid transport"/>
    <property type="evidence" value="ECO:0007669"/>
    <property type="project" value="TreeGrafter"/>
</dbReference>
<comment type="caution">
    <text evidence="6">The sequence shown here is derived from an EMBL/GenBank/DDBJ whole genome shotgun (WGS) entry which is preliminary data.</text>
</comment>
<dbReference type="CDD" id="cd13692">
    <property type="entry name" value="PBP2_BztA"/>
    <property type="match status" value="1"/>
</dbReference>
<dbReference type="Proteomes" id="UP000196655">
    <property type="component" value="Unassembled WGS sequence"/>
</dbReference>
<dbReference type="PANTHER" id="PTHR30085">
    <property type="entry name" value="AMINO ACID ABC TRANSPORTER PERMEASE"/>
    <property type="match status" value="1"/>
</dbReference>
<feature type="domain" description="Solute-binding protein family 3/N-terminal" evidence="5">
    <location>
        <begin position="37"/>
        <end position="271"/>
    </location>
</feature>
<keyword evidence="3 4" id="KW-0732">Signal</keyword>
<accession>A0A211Z3Q0</accession>
<feature type="signal peptide" evidence="4">
    <location>
        <begin position="1"/>
        <end position="25"/>
    </location>
</feature>
<dbReference type="SUPFAM" id="SSF53850">
    <property type="entry name" value="Periplasmic binding protein-like II"/>
    <property type="match status" value="1"/>
</dbReference>
<feature type="chain" id="PRO_5012080908" evidence="4">
    <location>
        <begin position="26"/>
        <end position="342"/>
    </location>
</feature>
<evidence type="ECO:0000313" key="7">
    <source>
        <dbReference type="Proteomes" id="UP000196655"/>
    </source>
</evidence>
<keyword evidence="2" id="KW-0813">Transport</keyword>
<evidence type="ECO:0000256" key="4">
    <source>
        <dbReference type="SAM" id="SignalP"/>
    </source>
</evidence>
<dbReference type="STRING" id="1122125.GCA_000423185_00680"/>
<dbReference type="AlphaFoldDB" id="A0A211Z3Q0"/>
<organism evidence="6 7">
    <name type="scientific">Inquilinus limosus</name>
    <dbReference type="NCBI Taxonomy" id="171674"/>
    <lineage>
        <taxon>Bacteria</taxon>
        <taxon>Pseudomonadati</taxon>
        <taxon>Pseudomonadota</taxon>
        <taxon>Alphaproteobacteria</taxon>
        <taxon>Rhodospirillales</taxon>
        <taxon>Rhodospirillaceae</taxon>
        <taxon>Inquilinus</taxon>
    </lineage>
</organism>
<sequence length="342" mass="36608">MKVRTLLAAGAAVVAAVGFTASAQAGATFDAVKQRGFLQCGVNTGLAGFALPDSQGKWTGIDVDTCRAIAAAVFGDADKVKFTPLNAQVRFTALQSGEIDVLARNTTYSLSRDTSLGLTFTAINFYDGQGFMVNKSLGVSSAKDLNGATICVQPGTTTELNLTDWFRANKLDFKPVVIEKLEDVEAAFFSGRCDAYTTDASGLAGTRAAKAPKPEDYIILPEIISKEPLSIAVRQGDDQWADITRWVFMAQVQAEESGVTSQNIDSFADSPDPTIQRLLGKTPGMGEALGLPENWAYNAIKQVGNYGEMFERNVGEKTPLGLKRGLNALWTQGGLQYAIPIR</sequence>
<reference evidence="7" key="1">
    <citation type="submission" date="2017-05" db="EMBL/GenBank/DDBJ databases">
        <authorList>
            <person name="Macchi M."/>
            <person name="Festa S."/>
            <person name="Coppotelli B.M."/>
            <person name="Morelli I.S."/>
        </authorList>
    </citation>
    <scope>NUCLEOTIDE SEQUENCE [LARGE SCALE GENOMIC DNA]</scope>
    <source>
        <strain evidence="7">I</strain>
    </source>
</reference>
<proteinExistence type="inferred from homology"/>